<proteinExistence type="inferred from homology"/>
<dbReference type="GO" id="GO:0005737">
    <property type="term" value="C:cytoplasm"/>
    <property type="evidence" value="ECO:0007669"/>
    <property type="project" value="TreeGrafter"/>
</dbReference>
<dbReference type="Proteomes" id="UP000249829">
    <property type="component" value="Unassembled WGS sequence"/>
</dbReference>
<dbReference type="PRINTS" id="PR00081">
    <property type="entry name" value="GDHRDH"/>
</dbReference>
<evidence type="ECO:0000256" key="1">
    <source>
        <dbReference type="ARBA" id="ARBA00006484"/>
    </source>
</evidence>
<keyword evidence="4" id="KW-1185">Reference proteome</keyword>
<evidence type="ECO:0000313" key="4">
    <source>
        <dbReference type="Proteomes" id="UP000249829"/>
    </source>
</evidence>
<reference evidence="3 4" key="1">
    <citation type="submission" date="2018-02" db="EMBL/GenBank/DDBJ databases">
        <title>The genomes of Aspergillus section Nigri reveals drivers in fungal speciation.</title>
        <authorList>
            <consortium name="DOE Joint Genome Institute"/>
            <person name="Vesth T.C."/>
            <person name="Nybo J."/>
            <person name="Theobald S."/>
            <person name="Brandl J."/>
            <person name="Frisvad J.C."/>
            <person name="Nielsen K.F."/>
            <person name="Lyhne E.K."/>
            <person name="Kogle M.E."/>
            <person name="Kuo A."/>
            <person name="Riley R."/>
            <person name="Clum A."/>
            <person name="Nolan M."/>
            <person name="Lipzen A."/>
            <person name="Salamov A."/>
            <person name="Henrissat B."/>
            <person name="Wiebenga A."/>
            <person name="De vries R.P."/>
            <person name="Grigoriev I.V."/>
            <person name="Mortensen U.H."/>
            <person name="Andersen M.R."/>
            <person name="Baker S.E."/>
        </authorList>
    </citation>
    <scope>NUCLEOTIDE SEQUENCE [LARGE SCALE GENOMIC DNA]</scope>
    <source>
        <strain evidence="3 4">CBS 115571</strain>
    </source>
</reference>
<dbReference type="PANTHER" id="PTHR44229:SF4">
    <property type="entry name" value="15-HYDROXYPROSTAGLANDIN DEHYDROGENASE [NAD(+)]"/>
    <property type="match status" value="1"/>
</dbReference>
<dbReference type="AlphaFoldDB" id="A0A2V5H4H3"/>
<evidence type="ECO:0000256" key="2">
    <source>
        <dbReference type="ARBA" id="ARBA00023002"/>
    </source>
</evidence>
<dbReference type="EMBL" id="KZ825145">
    <property type="protein sequence ID" value="PYI18401.1"/>
    <property type="molecule type" value="Genomic_DNA"/>
</dbReference>
<dbReference type="STRING" id="1450538.A0A2V5H4H3"/>
<dbReference type="SUPFAM" id="SSF51735">
    <property type="entry name" value="NAD(P)-binding Rossmann-fold domains"/>
    <property type="match status" value="1"/>
</dbReference>
<organism evidence="3 4">
    <name type="scientific">Aspergillus violaceofuscus (strain CBS 115571)</name>
    <dbReference type="NCBI Taxonomy" id="1450538"/>
    <lineage>
        <taxon>Eukaryota</taxon>
        <taxon>Fungi</taxon>
        <taxon>Dikarya</taxon>
        <taxon>Ascomycota</taxon>
        <taxon>Pezizomycotina</taxon>
        <taxon>Eurotiomycetes</taxon>
        <taxon>Eurotiomycetidae</taxon>
        <taxon>Eurotiales</taxon>
        <taxon>Aspergillaceae</taxon>
        <taxon>Aspergillus</taxon>
    </lineage>
</organism>
<dbReference type="InterPro" id="IPR036291">
    <property type="entry name" value="NAD(P)-bd_dom_sf"/>
</dbReference>
<accession>A0A2V5H4H3</accession>
<keyword evidence="2" id="KW-0560">Oxidoreductase</keyword>
<dbReference type="OMA" id="VCPWATD"/>
<comment type="similarity">
    <text evidence="1">Belongs to the short-chain dehydrogenases/reductases (SDR) family.</text>
</comment>
<sequence length="307" mass="33227">MARFHPDSSLTADSLRNKVILITGGANGIGASLVECICEHGAYACVGDVAVAAGANLVERVCAASSTSAPPRAIFRETDVTDYQSILDLFDAAYKTYGRIDHVVAGAGVLEIGNWFDPDLTLESVRETPSTTVLNVNLLGTLYVARIAAVYLRQNRPSHTDRSLTLFSSVAGFKETPGMFLYQATKHGVLGLMRSLRPYLPAPAHQLRVNAVCPWMTDTEMVKNLQEGWKQAQLPVNSPLSVATIVAGLVADPTINGKSIFVEGGRGWEIEDNLDRLEPEWLGAEPSRSLARGQEFLALGSQWQSKL</sequence>
<dbReference type="Gene3D" id="3.40.50.720">
    <property type="entry name" value="NAD(P)-binding Rossmann-like Domain"/>
    <property type="match status" value="1"/>
</dbReference>
<dbReference type="GO" id="GO:0016616">
    <property type="term" value="F:oxidoreductase activity, acting on the CH-OH group of donors, NAD or NADP as acceptor"/>
    <property type="evidence" value="ECO:0007669"/>
    <property type="project" value="TreeGrafter"/>
</dbReference>
<protein>
    <submittedName>
        <fullName evidence="3">Putative 3-hydroxyacyl-CoA dehydrogenase</fullName>
    </submittedName>
</protein>
<dbReference type="PANTHER" id="PTHR44229">
    <property type="entry name" value="15-HYDROXYPROSTAGLANDIN DEHYDROGENASE [NAD(+)]"/>
    <property type="match status" value="1"/>
</dbReference>
<dbReference type="Pfam" id="PF00106">
    <property type="entry name" value="adh_short"/>
    <property type="match status" value="1"/>
</dbReference>
<evidence type="ECO:0000313" key="3">
    <source>
        <dbReference type="EMBL" id="PYI18401.1"/>
    </source>
</evidence>
<gene>
    <name evidence="3" type="ORF">BO99DRAFT_461146</name>
</gene>
<dbReference type="InterPro" id="IPR002347">
    <property type="entry name" value="SDR_fam"/>
</dbReference>
<name>A0A2V5H4H3_ASPV1</name>